<feature type="region of interest" description="Disordered" evidence="1">
    <location>
        <begin position="422"/>
        <end position="442"/>
    </location>
</feature>
<dbReference type="EMBL" id="LFYR01001020">
    <property type="protein sequence ID" value="KMZ65680.1"/>
    <property type="molecule type" value="Genomic_DNA"/>
</dbReference>
<dbReference type="OrthoDB" id="202415at2759"/>
<dbReference type="Pfam" id="PF05686">
    <property type="entry name" value="Glyco_transf_90"/>
    <property type="match status" value="1"/>
</dbReference>
<feature type="compositionally biased region" description="Low complexity" evidence="1">
    <location>
        <begin position="423"/>
        <end position="432"/>
    </location>
</feature>
<organism evidence="4 5">
    <name type="scientific">Zostera marina</name>
    <name type="common">Eelgrass</name>
    <dbReference type="NCBI Taxonomy" id="29655"/>
    <lineage>
        <taxon>Eukaryota</taxon>
        <taxon>Viridiplantae</taxon>
        <taxon>Streptophyta</taxon>
        <taxon>Embryophyta</taxon>
        <taxon>Tracheophyta</taxon>
        <taxon>Spermatophyta</taxon>
        <taxon>Magnoliopsida</taxon>
        <taxon>Liliopsida</taxon>
        <taxon>Zosteraceae</taxon>
        <taxon>Zostera</taxon>
    </lineage>
</organism>
<dbReference type="PANTHER" id="PTHR12203">
    <property type="entry name" value="KDEL LYS-ASP-GLU-LEU CONTAINING - RELATED"/>
    <property type="match status" value="1"/>
</dbReference>
<dbReference type="PANTHER" id="PTHR12203:SF99">
    <property type="entry name" value="OS04G0534100 PROTEIN"/>
    <property type="match status" value="1"/>
</dbReference>
<gene>
    <name evidence="4" type="ORF">ZOSMA_313G00300</name>
</gene>
<evidence type="ECO:0000313" key="5">
    <source>
        <dbReference type="Proteomes" id="UP000036987"/>
    </source>
</evidence>
<dbReference type="AlphaFoldDB" id="A0A0K9PBW9"/>
<evidence type="ECO:0000313" key="4">
    <source>
        <dbReference type="EMBL" id="KMZ65680.1"/>
    </source>
</evidence>
<evidence type="ECO:0000256" key="2">
    <source>
        <dbReference type="SAM" id="Phobius"/>
    </source>
</evidence>
<proteinExistence type="predicted"/>
<keyword evidence="2" id="KW-1133">Transmembrane helix</keyword>
<dbReference type="OMA" id="DIIYPAW"/>
<feature type="domain" description="Glycosyl transferase CAP10" evidence="3">
    <location>
        <begin position="142"/>
        <end position="389"/>
    </location>
</feature>
<keyword evidence="2" id="KW-0812">Transmembrane</keyword>
<keyword evidence="2" id="KW-0472">Membrane</keyword>
<dbReference type="InterPro" id="IPR051091">
    <property type="entry name" value="O-Glucosyltr/Glycosyltrsf_90"/>
</dbReference>
<feature type="compositionally biased region" description="Pro residues" evidence="1">
    <location>
        <begin position="433"/>
        <end position="442"/>
    </location>
</feature>
<dbReference type="InterPro" id="IPR006598">
    <property type="entry name" value="CAP10"/>
</dbReference>
<dbReference type="Proteomes" id="UP000036987">
    <property type="component" value="Unassembled WGS sequence"/>
</dbReference>
<sequence>MKSISAVTSRLNFGVVVVCFFLIAGIVLLNYNLYGFDIFRKQKTPLVVEMIGRNSSSSSNSSDAGNSPSCPEYFRWIHDDLRPWRKSGITEKMVEKGRKNADFRLVVLNGNTYVETYRRSFQTRDIFTIWGILQLLRKYPGRIPDLDLNFFCGDLPRIKRSIFSLPVPLFSYCSNNKSDDIPFPDWSFWGWPEINIKPWTPLMEEIMEGNKKLQWVDRKPYAYWKGNPYVSGQKGVRVDLMKCNLTADADWHARLFRQDWVSERKNGFRQSNLVDKCKYRYMIYVEGNSWSVSQKYILACDSAALLVTRRYHDFFSRGIVAMKHYYPIDIYNKCRSINKTVCFGNSHPRQAQIVGKEGSEFIRRDLNMDRVYDYMFHLLNEYSKLIRFKPKLPENPIRVSSKSMSDKETGLVKKFMMDSKVKPFSSSSSIPCSLPPPFAGSL</sequence>
<comment type="caution">
    <text evidence="4">The sequence shown here is derived from an EMBL/GenBank/DDBJ whole genome shotgun (WGS) entry which is preliminary data.</text>
</comment>
<dbReference type="SMART" id="SM00672">
    <property type="entry name" value="CAP10"/>
    <property type="match status" value="1"/>
</dbReference>
<feature type="transmembrane region" description="Helical" evidence="2">
    <location>
        <begin position="12"/>
        <end position="34"/>
    </location>
</feature>
<reference evidence="5" key="1">
    <citation type="journal article" date="2016" name="Nature">
        <title>The genome of the seagrass Zostera marina reveals angiosperm adaptation to the sea.</title>
        <authorList>
            <person name="Olsen J.L."/>
            <person name="Rouze P."/>
            <person name="Verhelst B."/>
            <person name="Lin Y.-C."/>
            <person name="Bayer T."/>
            <person name="Collen J."/>
            <person name="Dattolo E."/>
            <person name="De Paoli E."/>
            <person name="Dittami S."/>
            <person name="Maumus F."/>
            <person name="Michel G."/>
            <person name="Kersting A."/>
            <person name="Lauritano C."/>
            <person name="Lohaus R."/>
            <person name="Toepel M."/>
            <person name="Tonon T."/>
            <person name="Vanneste K."/>
            <person name="Amirebrahimi M."/>
            <person name="Brakel J."/>
            <person name="Bostroem C."/>
            <person name="Chovatia M."/>
            <person name="Grimwood J."/>
            <person name="Jenkins J.W."/>
            <person name="Jueterbock A."/>
            <person name="Mraz A."/>
            <person name="Stam W.T."/>
            <person name="Tice H."/>
            <person name="Bornberg-Bauer E."/>
            <person name="Green P.J."/>
            <person name="Pearson G.A."/>
            <person name="Procaccini G."/>
            <person name="Duarte C.M."/>
            <person name="Schmutz J."/>
            <person name="Reusch T.B.H."/>
            <person name="Van de Peer Y."/>
        </authorList>
    </citation>
    <scope>NUCLEOTIDE SEQUENCE [LARGE SCALE GENOMIC DNA]</scope>
    <source>
        <strain evidence="5">cv. Finnish</strain>
    </source>
</reference>
<evidence type="ECO:0000256" key="1">
    <source>
        <dbReference type="SAM" id="MobiDB-lite"/>
    </source>
</evidence>
<protein>
    <recommendedName>
        <fullName evidence="3">Glycosyl transferase CAP10 domain-containing protein</fullName>
    </recommendedName>
</protein>
<name>A0A0K9PBW9_ZOSMR</name>
<evidence type="ECO:0000259" key="3">
    <source>
        <dbReference type="SMART" id="SM00672"/>
    </source>
</evidence>
<keyword evidence="5" id="KW-1185">Reference proteome</keyword>
<accession>A0A0K9PBW9</accession>